<name>A0A8J6Y9E8_9BACT</name>
<feature type="chain" id="PRO_5035175973" evidence="1">
    <location>
        <begin position="26"/>
        <end position="280"/>
    </location>
</feature>
<proteinExistence type="predicted"/>
<reference evidence="2 3" key="1">
    <citation type="submission" date="2020-08" db="EMBL/GenBank/DDBJ databases">
        <title>Acidobacteriota in marine sediments use diverse sulfur dissimilation pathways.</title>
        <authorList>
            <person name="Wasmund K."/>
        </authorList>
    </citation>
    <scope>NUCLEOTIDE SEQUENCE [LARGE SCALE GENOMIC DNA]</scope>
    <source>
        <strain evidence="2">MAG AM4</strain>
    </source>
</reference>
<evidence type="ECO:0000313" key="2">
    <source>
        <dbReference type="EMBL" id="MBD3868816.1"/>
    </source>
</evidence>
<organism evidence="2 3">
    <name type="scientific">Candidatus Polarisedimenticola svalbardensis</name>
    <dbReference type="NCBI Taxonomy" id="2886004"/>
    <lineage>
        <taxon>Bacteria</taxon>
        <taxon>Pseudomonadati</taxon>
        <taxon>Acidobacteriota</taxon>
        <taxon>Candidatus Polarisedimenticolia</taxon>
        <taxon>Candidatus Polarisedimenticolales</taxon>
        <taxon>Candidatus Polarisedimenticolaceae</taxon>
        <taxon>Candidatus Polarisedimenticola</taxon>
    </lineage>
</organism>
<accession>A0A8J6Y9E8</accession>
<evidence type="ECO:0000256" key="1">
    <source>
        <dbReference type="SAM" id="SignalP"/>
    </source>
</evidence>
<dbReference type="Proteomes" id="UP000648239">
    <property type="component" value="Unassembled WGS sequence"/>
</dbReference>
<sequence>MVSRACAFLALSMILAAGSAGPVTAGDLKPGAVLFHEDFELYETGIIEPGGDASVNDHWFIFRTEHRKSKKFLPEVHLEDGAGVDGSKGLRLYAGLRKLTTSSFFLGVRHKFTADLGGVDLSRLQFTAEARAEVRDTRTGRNMILPEEFIFAWRLESGKKKTRGRGVRQFNATAMGAFDTIGGPLSEAVSGRKLDYSELHLAEGVAEYQIVLVLSSCCIGPIYRSGSYDIEIYLDEIILKLAPAEGPVQDREPRDTRFNPDGCRSGWPNARALYGARPIQ</sequence>
<protein>
    <submittedName>
        <fullName evidence="2">Uncharacterized protein</fullName>
    </submittedName>
</protein>
<feature type="signal peptide" evidence="1">
    <location>
        <begin position="1"/>
        <end position="25"/>
    </location>
</feature>
<evidence type="ECO:0000313" key="3">
    <source>
        <dbReference type="Proteomes" id="UP000648239"/>
    </source>
</evidence>
<keyword evidence="1" id="KW-0732">Signal</keyword>
<dbReference type="AlphaFoldDB" id="A0A8J6Y9E8"/>
<gene>
    <name evidence="2" type="ORF">IFK94_11880</name>
</gene>
<dbReference type="EMBL" id="JACXWD010000044">
    <property type="protein sequence ID" value="MBD3868816.1"/>
    <property type="molecule type" value="Genomic_DNA"/>
</dbReference>
<comment type="caution">
    <text evidence="2">The sequence shown here is derived from an EMBL/GenBank/DDBJ whole genome shotgun (WGS) entry which is preliminary data.</text>
</comment>